<dbReference type="OrthoDB" id="3400930at2"/>
<comment type="caution">
    <text evidence="2">The sequence shown here is derived from an EMBL/GenBank/DDBJ whole genome shotgun (WGS) entry which is preliminary data.</text>
</comment>
<feature type="domain" description="GCN5-related N-acetyltransferase-like" evidence="1">
    <location>
        <begin position="279"/>
        <end position="341"/>
    </location>
</feature>
<keyword evidence="3" id="KW-1185">Reference proteome</keyword>
<accession>A0A010ZRW2</accession>
<dbReference type="Pfam" id="PF13242">
    <property type="entry name" value="Hydrolase_like"/>
    <property type="match status" value="1"/>
</dbReference>
<protein>
    <submittedName>
        <fullName evidence="2">Putative sugar phosphatase of HAD superfamily</fullName>
    </submittedName>
</protein>
<dbReference type="HOGENOM" id="CLU_043473_1_0_11"/>
<dbReference type="InterPro" id="IPR036412">
    <property type="entry name" value="HAD-like_sf"/>
</dbReference>
<dbReference type="InterPro" id="IPR006357">
    <property type="entry name" value="HAD-SF_hydro_IIA"/>
</dbReference>
<name>A0A010ZRW2_9ACTN</name>
<reference evidence="2 3" key="1">
    <citation type="submission" date="2013-07" db="EMBL/GenBank/DDBJ databases">
        <authorList>
            <consortium name="DOE Joint Genome Institute"/>
            <person name="Eisen J."/>
            <person name="Huntemann M."/>
            <person name="Han J."/>
            <person name="Chen A."/>
            <person name="Kyrpides N."/>
            <person name="Mavromatis K."/>
            <person name="Markowitz V."/>
            <person name="Palaniappan K."/>
            <person name="Ivanova N."/>
            <person name="Schaumberg A."/>
            <person name="Pati A."/>
            <person name="Liolios K."/>
            <person name="Nordberg H.P."/>
            <person name="Cantor M.N."/>
            <person name="Hua S.X."/>
            <person name="Woyke T."/>
        </authorList>
    </citation>
    <scope>NUCLEOTIDE SEQUENCE [LARGE SCALE GENOMIC DNA]</scope>
    <source>
        <strain evidence="2 3">DSM 44712</strain>
    </source>
</reference>
<dbReference type="AlphaFoldDB" id="A0A010ZRW2"/>
<evidence type="ECO:0000259" key="1">
    <source>
        <dbReference type="Pfam" id="PF18407"/>
    </source>
</evidence>
<dbReference type="RefSeq" id="WP_035850691.1">
    <property type="nucleotide sequence ID" value="NZ_KK073874.1"/>
</dbReference>
<evidence type="ECO:0000313" key="3">
    <source>
        <dbReference type="Proteomes" id="UP000021053"/>
    </source>
</evidence>
<evidence type="ECO:0000313" key="2">
    <source>
        <dbReference type="EMBL" id="EXG81384.1"/>
    </source>
</evidence>
<dbReference type="SUPFAM" id="SSF56784">
    <property type="entry name" value="HAD-like"/>
    <property type="match status" value="1"/>
</dbReference>
<dbReference type="Pfam" id="PF13344">
    <property type="entry name" value="Hydrolase_6"/>
    <property type="match status" value="1"/>
</dbReference>
<dbReference type="GO" id="GO:0005737">
    <property type="term" value="C:cytoplasm"/>
    <property type="evidence" value="ECO:0007669"/>
    <property type="project" value="TreeGrafter"/>
</dbReference>
<dbReference type="GO" id="GO:0016791">
    <property type="term" value="F:phosphatase activity"/>
    <property type="evidence" value="ECO:0007669"/>
    <property type="project" value="TreeGrafter"/>
</dbReference>
<dbReference type="PANTHER" id="PTHR19288">
    <property type="entry name" value="4-NITROPHENYLPHOSPHATASE-RELATED"/>
    <property type="match status" value="1"/>
</dbReference>
<dbReference type="Proteomes" id="UP000021053">
    <property type="component" value="Unassembled WGS sequence"/>
</dbReference>
<dbReference type="NCBIfam" id="TIGR01460">
    <property type="entry name" value="HAD-SF-IIA"/>
    <property type="match status" value="1"/>
</dbReference>
<proteinExistence type="predicted"/>
<gene>
    <name evidence="2" type="ORF">CryarDRAFT_2498</name>
</gene>
<dbReference type="Pfam" id="PF18407">
    <property type="entry name" value="GNAT_like"/>
    <property type="match status" value="1"/>
</dbReference>
<dbReference type="InterPro" id="IPR023214">
    <property type="entry name" value="HAD_sf"/>
</dbReference>
<sequence length="341" mass="34551">MTGLRGTDEPLSALYDAALFDLDGVLYLQEDPIPQAPDGVAAARAAGMRIGFVTNNASRRAPTVVALLGRVGVKATEDEVVTAAQASAALLAEELPAGSAVLIVGAQGLADEVADVGLRPVRSADEKPAAVVQGFAKEVGWEQLAEAAVALRSGARWVATNRDFTIPSTRGPLPGNGSLVAVLTTALRREPDVIVGKPHPRLHQESVRRIGADRPLVVGDRLDTDIAGAVNGGADSLLVMTGVTDASGLLAARSGERPTYVAADLLSGLTEPHPAVPAGWTVTADGSGLVLGGAGSSLDALRALATAAWALPGADDDAWPGPSAVRADGAAAQEALDSLGL</sequence>
<organism evidence="2 3">
    <name type="scientific">Cryptosporangium arvum DSM 44712</name>
    <dbReference type="NCBI Taxonomy" id="927661"/>
    <lineage>
        <taxon>Bacteria</taxon>
        <taxon>Bacillati</taxon>
        <taxon>Actinomycetota</taxon>
        <taxon>Actinomycetes</taxon>
        <taxon>Cryptosporangiales</taxon>
        <taxon>Cryptosporangiaceae</taxon>
        <taxon>Cryptosporangium</taxon>
    </lineage>
</organism>
<dbReference type="Gene3D" id="3.40.50.1000">
    <property type="entry name" value="HAD superfamily/HAD-like"/>
    <property type="match status" value="2"/>
</dbReference>
<dbReference type="PATRIC" id="fig|927661.3.peg.2459"/>
<dbReference type="InterPro" id="IPR041065">
    <property type="entry name" value="GNAT-like"/>
</dbReference>
<dbReference type="EMBL" id="JFBT01000001">
    <property type="protein sequence ID" value="EXG81384.1"/>
    <property type="molecule type" value="Genomic_DNA"/>
</dbReference>
<dbReference type="PANTHER" id="PTHR19288:SF95">
    <property type="entry name" value="D-GLYCEROL 3-PHOSPHATE PHOSPHATASE"/>
    <property type="match status" value="1"/>
</dbReference>